<dbReference type="EMBL" id="CM001224">
    <property type="protein sequence ID" value="KEH17928.1"/>
    <property type="molecule type" value="Genomic_DNA"/>
</dbReference>
<keyword evidence="1" id="KW-0472">Membrane</keyword>
<feature type="transmembrane region" description="Helical" evidence="1">
    <location>
        <begin position="28"/>
        <end position="60"/>
    </location>
</feature>
<gene>
    <name evidence="2" type="ordered locus">MTR_8g007410</name>
</gene>
<dbReference type="AlphaFoldDB" id="A0A072TM76"/>
<dbReference type="Proteomes" id="UP000002051">
    <property type="component" value="Chromosome 8"/>
</dbReference>
<evidence type="ECO:0000313" key="2">
    <source>
        <dbReference type="EMBL" id="KEH17928.1"/>
    </source>
</evidence>
<sequence>MLFKGIIGIMKNYHFSHRYHSKPITKPTCAVCVLLVALLSTLTAVIVFMVWSIGIFTVVVQRWDDLVHQMKALLPCRHLQS</sequence>
<evidence type="ECO:0000313" key="3">
    <source>
        <dbReference type="EnsemblPlants" id="KEH17928"/>
    </source>
</evidence>
<keyword evidence="4" id="KW-1185">Reference proteome</keyword>
<dbReference type="EnsemblPlants" id="KEH17928">
    <property type="protein sequence ID" value="KEH17928"/>
    <property type="gene ID" value="MTR_8g007410"/>
</dbReference>
<proteinExistence type="predicted"/>
<evidence type="ECO:0000256" key="1">
    <source>
        <dbReference type="SAM" id="Phobius"/>
    </source>
</evidence>
<accession>A0A072TM76</accession>
<keyword evidence="1 2" id="KW-0812">Transmembrane</keyword>
<evidence type="ECO:0000313" key="4">
    <source>
        <dbReference type="Proteomes" id="UP000002051"/>
    </source>
</evidence>
<reference evidence="2 4" key="2">
    <citation type="journal article" date="2014" name="BMC Genomics">
        <title>An improved genome release (version Mt4.0) for the model legume Medicago truncatula.</title>
        <authorList>
            <person name="Tang H."/>
            <person name="Krishnakumar V."/>
            <person name="Bidwell S."/>
            <person name="Rosen B."/>
            <person name="Chan A."/>
            <person name="Zhou S."/>
            <person name="Gentzbittel L."/>
            <person name="Childs K.L."/>
            <person name="Yandell M."/>
            <person name="Gundlach H."/>
            <person name="Mayer K.F."/>
            <person name="Schwartz D.C."/>
            <person name="Town C.D."/>
        </authorList>
    </citation>
    <scope>GENOME REANNOTATION</scope>
    <source>
        <strain evidence="2">A17</strain>
        <strain evidence="3 4">cv. Jemalong A17</strain>
    </source>
</reference>
<keyword evidence="1" id="KW-1133">Transmembrane helix</keyword>
<name>A0A072TM76_MEDTR</name>
<reference evidence="3" key="3">
    <citation type="submission" date="2015-04" db="UniProtKB">
        <authorList>
            <consortium name="EnsemblPlants"/>
        </authorList>
    </citation>
    <scope>IDENTIFICATION</scope>
    <source>
        <strain evidence="3">cv. Jemalong A17</strain>
    </source>
</reference>
<reference evidence="2 4" key="1">
    <citation type="journal article" date="2011" name="Nature">
        <title>The Medicago genome provides insight into the evolution of rhizobial symbioses.</title>
        <authorList>
            <person name="Young N.D."/>
            <person name="Debelle F."/>
            <person name="Oldroyd G.E."/>
            <person name="Geurts R."/>
            <person name="Cannon S.B."/>
            <person name="Udvardi M.K."/>
            <person name="Benedito V.A."/>
            <person name="Mayer K.F."/>
            <person name="Gouzy J."/>
            <person name="Schoof H."/>
            <person name="Van de Peer Y."/>
            <person name="Proost S."/>
            <person name="Cook D.R."/>
            <person name="Meyers B.C."/>
            <person name="Spannagl M."/>
            <person name="Cheung F."/>
            <person name="De Mita S."/>
            <person name="Krishnakumar V."/>
            <person name="Gundlach H."/>
            <person name="Zhou S."/>
            <person name="Mudge J."/>
            <person name="Bharti A.K."/>
            <person name="Murray J.D."/>
            <person name="Naoumkina M.A."/>
            <person name="Rosen B."/>
            <person name="Silverstein K.A."/>
            <person name="Tang H."/>
            <person name="Rombauts S."/>
            <person name="Zhao P.X."/>
            <person name="Zhou P."/>
            <person name="Barbe V."/>
            <person name="Bardou P."/>
            <person name="Bechner M."/>
            <person name="Bellec A."/>
            <person name="Berger A."/>
            <person name="Berges H."/>
            <person name="Bidwell S."/>
            <person name="Bisseling T."/>
            <person name="Choisne N."/>
            <person name="Couloux A."/>
            <person name="Denny R."/>
            <person name="Deshpande S."/>
            <person name="Dai X."/>
            <person name="Doyle J.J."/>
            <person name="Dudez A.M."/>
            <person name="Farmer A.D."/>
            <person name="Fouteau S."/>
            <person name="Franken C."/>
            <person name="Gibelin C."/>
            <person name="Gish J."/>
            <person name="Goldstein S."/>
            <person name="Gonzalez A.J."/>
            <person name="Green P.J."/>
            <person name="Hallab A."/>
            <person name="Hartog M."/>
            <person name="Hua A."/>
            <person name="Humphray S.J."/>
            <person name="Jeong D.H."/>
            <person name="Jing Y."/>
            <person name="Jocker A."/>
            <person name="Kenton S.M."/>
            <person name="Kim D.J."/>
            <person name="Klee K."/>
            <person name="Lai H."/>
            <person name="Lang C."/>
            <person name="Lin S."/>
            <person name="Macmil S.L."/>
            <person name="Magdelenat G."/>
            <person name="Matthews L."/>
            <person name="McCorrison J."/>
            <person name="Monaghan E.L."/>
            <person name="Mun J.H."/>
            <person name="Najar F.Z."/>
            <person name="Nicholson C."/>
            <person name="Noirot C."/>
            <person name="O'Bleness M."/>
            <person name="Paule C.R."/>
            <person name="Poulain J."/>
            <person name="Prion F."/>
            <person name="Qin B."/>
            <person name="Qu C."/>
            <person name="Retzel E.F."/>
            <person name="Riddle C."/>
            <person name="Sallet E."/>
            <person name="Samain S."/>
            <person name="Samson N."/>
            <person name="Sanders I."/>
            <person name="Saurat O."/>
            <person name="Scarpelli C."/>
            <person name="Schiex T."/>
            <person name="Segurens B."/>
            <person name="Severin A.J."/>
            <person name="Sherrier D.J."/>
            <person name="Shi R."/>
            <person name="Sims S."/>
            <person name="Singer S.R."/>
            <person name="Sinharoy S."/>
            <person name="Sterck L."/>
            <person name="Viollet A."/>
            <person name="Wang B.B."/>
            <person name="Wang K."/>
            <person name="Wang M."/>
            <person name="Wang X."/>
            <person name="Warfsmann J."/>
            <person name="Weissenbach J."/>
            <person name="White D.D."/>
            <person name="White J.D."/>
            <person name="Wiley G.B."/>
            <person name="Wincker P."/>
            <person name="Xing Y."/>
            <person name="Yang L."/>
            <person name="Yao Z."/>
            <person name="Ying F."/>
            <person name="Zhai J."/>
            <person name="Zhou L."/>
            <person name="Zuber A."/>
            <person name="Denarie J."/>
            <person name="Dixon R.A."/>
            <person name="May G.D."/>
            <person name="Schwartz D.C."/>
            <person name="Rogers J."/>
            <person name="Quetier F."/>
            <person name="Town C.D."/>
            <person name="Roe B.A."/>
        </authorList>
    </citation>
    <scope>NUCLEOTIDE SEQUENCE [LARGE SCALE GENOMIC DNA]</scope>
    <source>
        <strain evidence="2">A17</strain>
        <strain evidence="3 4">cv. Jemalong A17</strain>
    </source>
</reference>
<dbReference type="HOGENOM" id="CLU_2577524_0_0_1"/>
<organism evidence="2 4">
    <name type="scientific">Medicago truncatula</name>
    <name type="common">Barrel medic</name>
    <name type="synonym">Medicago tribuloides</name>
    <dbReference type="NCBI Taxonomy" id="3880"/>
    <lineage>
        <taxon>Eukaryota</taxon>
        <taxon>Viridiplantae</taxon>
        <taxon>Streptophyta</taxon>
        <taxon>Embryophyta</taxon>
        <taxon>Tracheophyta</taxon>
        <taxon>Spermatophyta</taxon>
        <taxon>Magnoliopsida</taxon>
        <taxon>eudicotyledons</taxon>
        <taxon>Gunneridae</taxon>
        <taxon>Pentapetalae</taxon>
        <taxon>rosids</taxon>
        <taxon>fabids</taxon>
        <taxon>Fabales</taxon>
        <taxon>Fabaceae</taxon>
        <taxon>Papilionoideae</taxon>
        <taxon>50 kb inversion clade</taxon>
        <taxon>NPAAA clade</taxon>
        <taxon>Hologalegina</taxon>
        <taxon>IRL clade</taxon>
        <taxon>Trifolieae</taxon>
        <taxon>Medicago</taxon>
    </lineage>
</organism>
<protein>
    <submittedName>
        <fullName evidence="2">Transmembrane protein, putative</fullName>
    </submittedName>
</protein>